<dbReference type="Proteomes" id="UP000543556">
    <property type="component" value="Unassembled WGS sequence"/>
</dbReference>
<dbReference type="AlphaFoldDB" id="A0A7Y7IE89"/>
<organism evidence="4 5">
    <name type="scientific">Arthrobacter wenxiniae</name>
    <dbReference type="NCBI Taxonomy" id="2713570"/>
    <lineage>
        <taxon>Bacteria</taxon>
        <taxon>Bacillati</taxon>
        <taxon>Actinomycetota</taxon>
        <taxon>Actinomycetes</taxon>
        <taxon>Micrococcales</taxon>
        <taxon>Micrococcaceae</taxon>
        <taxon>Arthrobacter</taxon>
    </lineage>
</organism>
<dbReference type="InterPro" id="IPR016181">
    <property type="entry name" value="Acyl_CoA_acyltransferase"/>
</dbReference>
<feature type="domain" description="N-acetyltransferase" evidence="3">
    <location>
        <begin position="1"/>
        <end position="155"/>
    </location>
</feature>
<dbReference type="InterPro" id="IPR000182">
    <property type="entry name" value="GNAT_dom"/>
</dbReference>
<dbReference type="SUPFAM" id="SSF55729">
    <property type="entry name" value="Acyl-CoA N-acyltransferases (Nat)"/>
    <property type="match status" value="1"/>
</dbReference>
<dbReference type="Pfam" id="PF00583">
    <property type="entry name" value="Acetyltransf_1"/>
    <property type="match status" value="1"/>
</dbReference>
<dbReference type="RefSeq" id="WP_176633388.1">
    <property type="nucleotide sequence ID" value="NZ_JAAMFM010000001.1"/>
</dbReference>
<sequence length="158" mass="16758">MGAEHWPGVERIYAAGIAGGSATFAEAPPSREEFLATRIPGLSVVAVDGDGAVQGWVAATPASSREVYRGVIEHSVYVDPAAAGQGVGLALLNALAARARARGFWTIQSAILAENLPSLALHDKAGFRRVGRRERIGFMTYGPYAGAWRDTILVELRL</sequence>
<evidence type="ECO:0000313" key="4">
    <source>
        <dbReference type="EMBL" id="NVM93612.1"/>
    </source>
</evidence>
<dbReference type="GO" id="GO:0016747">
    <property type="term" value="F:acyltransferase activity, transferring groups other than amino-acyl groups"/>
    <property type="evidence" value="ECO:0007669"/>
    <property type="project" value="InterPro"/>
</dbReference>
<comment type="caution">
    <text evidence="4">The sequence shown here is derived from an EMBL/GenBank/DDBJ whole genome shotgun (WGS) entry which is preliminary data.</text>
</comment>
<evidence type="ECO:0000259" key="3">
    <source>
        <dbReference type="PROSITE" id="PS51186"/>
    </source>
</evidence>
<dbReference type="PANTHER" id="PTHR43072:SF23">
    <property type="entry name" value="UPF0039 PROTEIN C11D3.02C"/>
    <property type="match status" value="1"/>
</dbReference>
<keyword evidence="2" id="KW-0012">Acyltransferase</keyword>
<evidence type="ECO:0000256" key="2">
    <source>
        <dbReference type="ARBA" id="ARBA00023315"/>
    </source>
</evidence>
<dbReference type="PANTHER" id="PTHR43072">
    <property type="entry name" value="N-ACETYLTRANSFERASE"/>
    <property type="match status" value="1"/>
</dbReference>
<name>A0A7Y7IE89_9MICC</name>
<keyword evidence="1 4" id="KW-0808">Transferase</keyword>
<evidence type="ECO:0000313" key="5">
    <source>
        <dbReference type="Proteomes" id="UP000543556"/>
    </source>
</evidence>
<reference evidence="4 5" key="1">
    <citation type="submission" date="2020-02" db="EMBL/GenBank/DDBJ databases">
        <title>Genome sequence of strain AETb3-4.</title>
        <authorList>
            <person name="Gao J."/>
            <person name="Zhang X."/>
        </authorList>
    </citation>
    <scope>NUCLEOTIDE SEQUENCE [LARGE SCALE GENOMIC DNA]</scope>
    <source>
        <strain evidence="4 5">AETb3-4</strain>
    </source>
</reference>
<protein>
    <submittedName>
        <fullName evidence="4">N-acetyltransferase</fullName>
    </submittedName>
</protein>
<dbReference type="Gene3D" id="3.40.630.30">
    <property type="match status" value="1"/>
</dbReference>
<keyword evidence="5" id="KW-1185">Reference proteome</keyword>
<proteinExistence type="predicted"/>
<accession>A0A7Y7IE89</accession>
<evidence type="ECO:0000256" key="1">
    <source>
        <dbReference type="ARBA" id="ARBA00022679"/>
    </source>
</evidence>
<dbReference type="PROSITE" id="PS51186">
    <property type="entry name" value="GNAT"/>
    <property type="match status" value="1"/>
</dbReference>
<gene>
    <name evidence="4" type="ORF">G6034_01570</name>
</gene>
<dbReference type="EMBL" id="JAAMFM010000001">
    <property type="protein sequence ID" value="NVM93612.1"/>
    <property type="molecule type" value="Genomic_DNA"/>
</dbReference>